<keyword evidence="2" id="KW-1185">Reference proteome</keyword>
<proteinExistence type="predicted"/>
<dbReference type="STRING" id="1427503.HE1_00516"/>
<evidence type="ECO:0000313" key="1">
    <source>
        <dbReference type="EMBL" id="GAJ46191.1"/>
    </source>
</evidence>
<accession>A0A023DXN0</accession>
<name>A0A023DXN0_9PROT</name>
<organism evidence="1 2">
    <name type="scientific">Holospora elegans E1</name>
    <dbReference type="NCBI Taxonomy" id="1427503"/>
    <lineage>
        <taxon>Bacteria</taxon>
        <taxon>Pseudomonadati</taxon>
        <taxon>Pseudomonadota</taxon>
        <taxon>Alphaproteobacteria</taxon>
        <taxon>Holosporales</taxon>
        <taxon>Holosporaceae</taxon>
        <taxon>Holospora</taxon>
    </lineage>
</organism>
<dbReference type="AlphaFoldDB" id="A0A023DXN0"/>
<reference evidence="1 2" key="1">
    <citation type="journal article" date="2014" name="FEMS Microbiol. Lett.">
        <title>Draft genome sequences of three Holospora species (Holospora obtusa, Holospora undulata, and Holospora elegans), endonuclear symbiotic bacteria of the ciliate Paramecium caudatum.</title>
        <authorList>
            <person name="Dohra H."/>
            <person name="Tanaka K."/>
            <person name="Suzuki T."/>
            <person name="Fujishima M."/>
            <person name="Suzuki H."/>
        </authorList>
    </citation>
    <scope>NUCLEOTIDE SEQUENCE [LARGE SCALE GENOMIC DNA]</scope>
    <source>
        <strain evidence="1 2">E1</strain>
    </source>
</reference>
<sequence>MFALLKKQQNKGSKIFFKKTEKNKTPLPFREKAGIFKKTPPLSRFRILEFLVFFQATLHQKMCTKSLNT</sequence>
<comment type="caution">
    <text evidence="1">The sequence shown here is derived from an EMBL/GenBank/DDBJ whole genome shotgun (WGS) entry which is preliminary data.</text>
</comment>
<dbReference type="Proteomes" id="UP000024842">
    <property type="component" value="Unassembled WGS sequence"/>
</dbReference>
<evidence type="ECO:0000313" key="2">
    <source>
        <dbReference type="Proteomes" id="UP000024842"/>
    </source>
</evidence>
<gene>
    <name evidence="1" type="ORF">HE1_00516</name>
</gene>
<protein>
    <submittedName>
        <fullName evidence="1">Uncharacterized protein</fullName>
    </submittedName>
</protein>
<dbReference type="EMBL" id="BAUP01000070">
    <property type="protein sequence ID" value="GAJ46191.1"/>
    <property type="molecule type" value="Genomic_DNA"/>
</dbReference>